<dbReference type="GO" id="GO:0003677">
    <property type="term" value="F:DNA binding"/>
    <property type="evidence" value="ECO:0007669"/>
    <property type="project" value="InterPro"/>
</dbReference>
<evidence type="ECO:0000256" key="2">
    <source>
        <dbReference type="ARBA" id="ARBA00023015"/>
    </source>
</evidence>
<dbReference type="Pfam" id="PF08281">
    <property type="entry name" value="Sigma70_r4_2"/>
    <property type="match status" value="1"/>
</dbReference>
<gene>
    <name evidence="7" type="ORF">D1614_10360</name>
</gene>
<reference evidence="7 8" key="1">
    <citation type="submission" date="2018-08" db="EMBL/GenBank/DDBJ databases">
        <title>Pallidiluteibacterium maritimus gen. nov., sp. nov., isolated from coastal sediment.</title>
        <authorList>
            <person name="Zhou L.Y."/>
        </authorList>
    </citation>
    <scope>NUCLEOTIDE SEQUENCE [LARGE SCALE GENOMIC DNA]</scope>
    <source>
        <strain evidence="7 8">XSD2</strain>
    </source>
</reference>
<name>A0A399T0H4_9BACT</name>
<keyword evidence="3" id="KW-0731">Sigma factor</keyword>
<keyword evidence="4" id="KW-0804">Transcription</keyword>
<dbReference type="InterPro" id="IPR014327">
    <property type="entry name" value="RNA_pol_sigma70_bacteroid"/>
</dbReference>
<dbReference type="AlphaFoldDB" id="A0A399T0H4"/>
<dbReference type="SUPFAM" id="SSF88946">
    <property type="entry name" value="Sigma2 domain of RNA polymerase sigma factors"/>
    <property type="match status" value="1"/>
</dbReference>
<dbReference type="NCBIfam" id="TIGR02937">
    <property type="entry name" value="sigma70-ECF"/>
    <property type="match status" value="1"/>
</dbReference>
<dbReference type="GO" id="GO:0006352">
    <property type="term" value="P:DNA-templated transcription initiation"/>
    <property type="evidence" value="ECO:0007669"/>
    <property type="project" value="InterPro"/>
</dbReference>
<evidence type="ECO:0000259" key="5">
    <source>
        <dbReference type="Pfam" id="PF04542"/>
    </source>
</evidence>
<dbReference type="InterPro" id="IPR013249">
    <property type="entry name" value="RNA_pol_sigma70_r4_t2"/>
</dbReference>
<comment type="similarity">
    <text evidence="1">Belongs to the sigma-70 factor family. ECF subfamily.</text>
</comment>
<comment type="caution">
    <text evidence="7">The sequence shown here is derived from an EMBL/GenBank/DDBJ whole genome shotgun (WGS) entry which is preliminary data.</text>
</comment>
<evidence type="ECO:0000259" key="6">
    <source>
        <dbReference type="Pfam" id="PF08281"/>
    </source>
</evidence>
<evidence type="ECO:0000313" key="8">
    <source>
        <dbReference type="Proteomes" id="UP000265926"/>
    </source>
</evidence>
<dbReference type="GO" id="GO:0016987">
    <property type="term" value="F:sigma factor activity"/>
    <property type="evidence" value="ECO:0007669"/>
    <property type="project" value="UniProtKB-KW"/>
</dbReference>
<dbReference type="SUPFAM" id="SSF88659">
    <property type="entry name" value="Sigma3 and sigma4 domains of RNA polymerase sigma factors"/>
    <property type="match status" value="1"/>
</dbReference>
<dbReference type="Pfam" id="PF04542">
    <property type="entry name" value="Sigma70_r2"/>
    <property type="match status" value="1"/>
</dbReference>
<dbReference type="InterPro" id="IPR014284">
    <property type="entry name" value="RNA_pol_sigma-70_dom"/>
</dbReference>
<evidence type="ECO:0000256" key="1">
    <source>
        <dbReference type="ARBA" id="ARBA00010641"/>
    </source>
</evidence>
<keyword evidence="2" id="KW-0805">Transcription regulation</keyword>
<dbReference type="PANTHER" id="PTHR43133:SF46">
    <property type="entry name" value="RNA POLYMERASE SIGMA-70 FACTOR ECF SUBFAMILY"/>
    <property type="match status" value="1"/>
</dbReference>
<dbReference type="Gene3D" id="1.10.1740.10">
    <property type="match status" value="1"/>
</dbReference>
<protein>
    <submittedName>
        <fullName evidence="7">RNA polymerase sigma-70 factor</fullName>
    </submittedName>
</protein>
<accession>A0A399T0H4</accession>
<dbReference type="InterPro" id="IPR013325">
    <property type="entry name" value="RNA_pol_sigma_r2"/>
</dbReference>
<proteinExistence type="inferred from homology"/>
<dbReference type="CDD" id="cd06171">
    <property type="entry name" value="Sigma70_r4"/>
    <property type="match status" value="1"/>
</dbReference>
<dbReference type="Gene3D" id="1.10.10.10">
    <property type="entry name" value="Winged helix-like DNA-binding domain superfamily/Winged helix DNA-binding domain"/>
    <property type="match status" value="1"/>
</dbReference>
<evidence type="ECO:0000313" key="7">
    <source>
        <dbReference type="EMBL" id="RIJ48135.1"/>
    </source>
</evidence>
<dbReference type="NCBIfam" id="TIGR02985">
    <property type="entry name" value="Sig70_bacteroi1"/>
    <property type="match status" value="1"/>
</dbReference>
<dbReference type="InterPro" id="IPR039425">
    <property type="entry name" value="RNA_pol_sigma-70-like"/>
</dbReference>
<dbReference type="RefSeq" id="WP_119437865.1">
    <property type="nucleotide sequence ID" value="NZ_QWGR01000005.1"/>
</dbReference>
<keyword evidence="8" id="KW-1185">Reference proteome</keyword>
<organism evidence="7 8">
    <name type="scientific">Maribellus luteus</name>
    <dbReference type="NCBI Taxonomy" id="2305463"/>
    <lineage>
        <taxon>Bacteria</taxon>
        <taxon>Pseudomonadati</taxon>
        <taxon>Bacteroidota</taxon>
        <taxon>Bacteroidia</taxon>
        <taxon>Marinilabiliales</taxon>
        <taxon>Prolixibacteraceae</taxon>
        <taxon>Maribellus</taxon>
    </lineage>
</organism>
<dbReference type="PANTHER" id="PTHR43133">
    <property type="entry name" value="RNA POLYMERASE ECF-TYPE SIGMA FACTO"/>
    <property type="match status" value="1"/>
</dbReference>
<dbReference type="InterPro" id="IPR007627">
    <property type="entry name" value="RNA_pol_sigma70_r2"/>
</dbReference>
<sequence length="189" mass="22175">MAGLIDWNKIKEGDKATFERMFDLYYQPLCGFISSYIKNNHVVEDIVIECFVEMWEKRQSIVIKSSLYNYLLTVVKNAAISYQRKNKVQFAELEGLSLGNEESNNPLEEMSVLNRLYVAINKLPEKRRQILRMTVYEGKSYPQVAEELGISVNTVKTQISRSYRFLKEELNVPDQFIFFLLSREVQCFE</sequence>
<feature type="domain" description="RNA polymerase sigma factor 70 region 4 type 2" evidence="6">
    <location>
        <begin position="114"/>
        <end position="166"/>
    </location>
</feature>
<dbReference type="EMBL" id="QWGR01000005">
    <property type="protein sequence ID" value="RIJ48135.1"/>
    <property type="molecule type" value="Genomic_DNA"/>
</dbReference>
<evidence type="ECO:0000256" key="3">
    <source>
        <dbReference type="ARBA" id="ARBA00023082"/>
    </source>
</evidence>
<dbReference type="InterPro" id="IPR036388">
    <property type="entry name" value="WH-like_DNA-bd_sf"/>
</dbReference>
<dbReference type="InterPro" id="IPR013324">
    <property type="entry name" value="RNA_pol_sigma_r3/r4-like"/>
</dbReference>
<dbReference type="Proteomes" id="UP000265926">
    <property type="component" value="Unassembled WGS sequence"/>
</dbReference>
<dbReference type="OrthoDB" id="9782991at2"/>
<evidence type="ECO:0000256" key="4">
    <source>
        <dbReference type="ARBA" id="ARBA00023163"/>
    </source>
</evidence>
<feature type="domain" description="RNA polymerase sigma-70 region 2" evidence="5">
    <location>
        <begin position="21"/>
        <end position="87"/>
    </location>
</feature>